<keyword evidence="2" id="KW-1185">Reference proteome</keyword>
<comment type="caution">
    <text evidence="1">The sequence shown here is derived from an EMBL/GenBank/DDBJ whole genome shotgun (WGS) entry which is preliminary data.</text>
</comment>
<dbReference type="RefSeq" id="WP_211549921.1">
    <property type="nucleotide sequence ID" value="NZ_JAGTUF010000014.1"/>
</dbReference>
<dbReference type="Proteomes" id="UP000680714">
    <property type="component" value="Unassembled WGS sequence"/>
</dbReference>
<accession>A0ABS5IEF5</accession>
<sequence>MLVLPACVKRVPIATYDRLDEQKVGTQAGDTVETLPWVVGTRPVTGFSAIRAFDRGGKLAVCGSVVMVGRAADIKVINQRFADIKSIFLLGDATAAPHQVAIRPTFMRRHVLEADALGTAVGSIDFARYPGQCVVTEFPWQSGYATAHRLLLVQP</sequence>
<protein>
    <submittedName>
        <fullName evidence="1">Uncharacterized protein</fullName>
    </submittedName>
</protein>
<evidence type="ECO:0000313" key="1">
    <source>
        <dbReference type="EMBL" id="MBR9972802.1"/>
    </source>
</evidence>
<proteinExistence type="predicted"/>
<gene>
    <name evidence="1" type="ORF">KEC16_13845</name>
</gene>
<name>A0ABS5IEF5_9PROT</name>
<dbReference type="EMBL" id="JAGTUF010000014">
    <property type="protein sequence ID" value="MBR9972802.1"/>
    <property type="molecule type" value="Genomic_DNA"/>
</dbReference>
<reference evidence="1 2" key="1">
    <citation type="submission" date="2021-04" db="EMBL/GenBank/DDBJ databases">
        <title>Magnetospirillum sulfuroxidans sp. nov., a facultative chemolithoautotrophic sulfur-oxidizing alphaproteobacterium isolated from freshwater sediment and proposals for Paramagetospirillum gen. nov., and Magnetospirillaceae fam. nov.</title>
        <authorList>
            <person name="Koziaeva V."/>
            <person name="Geelhoed J.S."/>
            <person name="Sorokin D.Y."/>
            <person name="Grouzdev D.S."/>
        </authorList>
    </citation>
    <scope>NUCLEOTIDE SEQUENCE [LARGE SCALE GENOMIC DNA]</scope>
    <source>
        <strain evidence="1 2">J10</strain>
    </source>
</reference>
<organism evidence="1 2">
    <name type="scientific">Magnetospirillum sulfuroxidans</name>
    <dbReference type="NCBI Taxonomy" id="611300"/>
    <lineage>
        <taxon>Bacteria</taxon>
        <taxon>Pseudomonadati</taxon>
        <taxon>Pseudomonadota</taxon>
        <taxon>Alphaproteobacteria</taxon>
        <taxon>Rhodospirillales</taxon>
        <taxon>Rhodospirillaceae</taxon>
        <taxon>Magnetospirillum</taxon>
    </lineage>
</organism>
<evidence type="ECO:0000313" key="2">
    <source>
        <dbReference type="Proteomes" id="UP000680714"/>
    </source>
</evidence>